<dbReference type="InterPro" id="IPR001789">
    <property type="entry name" value="Sig_transdc_resp-reg_receiver"/>
</dbReference>
<feature type="region of interest" description="Disordered" evidence="5">
    <location>
        <begin position="180"/>
        <end position="212"/>
    </location>
</feature>
<evidence type="ECO:0000259" key="7">
    <source>
        <dbReference type="PROSITE" id="PS50110"/>
    </source>
</evidence>
<dbReference type="InterPro" id="IPR003594">
    <property type="entry name" value="HATPase_dom"/>
</dbReference>
<proteinExistence type="predicted"/>
<keyword evidence="3 4" id="KW-0597">Phosphoprotein</keyword>
<keyword evidence="8" id="KW-0418">Kinase</keyword>
<gene>
    <name evidence="8" type="ORF">LIER_09903</name>
</gene>
<dbReference type="InterPro" id="IPR005467">
    <property type="entry name" value="His_kinase_dom"/>
</dbReference>
<comment type="catalytic activity">
    <reaction evidence="1">
        <text>ATP + protein L-histidine = ADP + protein N-phospho-L-histidine.</text>
        <dbReference type="EC" id="2.7.13.3"/>
    </reaction>
</comment>
<dbReference type="Proteomes" id="UP001454036">
    <property type="component" value="Unassembled WGS sequence"/>
</dbReference>
<comment type="caution">
    <text evidence="8">The sequence shown here is derived from an EMBL/GenBank/DDBJ whole genome shotgun (WGS) entry which is preliminary data.</text>
</comment>
<feature type="domain" description="Histidine kinase" evidence="6">
    <location>
        <begin position="1"/>
        <end position="89"/>
    </location>
</feature>
<keyword evidence="9" id="KW-1185">Reference proteome</keyword>
<reference evidence="8 9" key="1">
    <citation type="submission" date="2024-01" db="EMBL/GenBank/DDBJ databases">
        <title>The complete chloroplast genome sequence of Lithospermum erythrorhizon: insights into the phylogenetic relationship among Boraginaceae species and the maternal lineages of purple gromwells.</title>
        <authorList>
            <person name="Okada T."/>
            <person name="Watanabe K."/>
        </authorList>
    </citation>
    <scope>NUCLEOTIDE SEQUENCE [LARGE SCALE GENOMIC DNA]</scope>
</reference>
<dbReference type="GO" id="GO:0004673">
    <property type="term" value="F:protein histidine kinase activity"/>
    <property type="evidence" value="ECO:0007669"/>
    <property type="project" value="UniProtKB-EC"/>
</dbReference>
<dbReference type="EC" id="2.7.13.3" evidence="2"/>
<dbReference type="InterPro" id="IPR050956">
    <property type="entry name" value="2C_system_His_kinase"/>
</dbReference>
<feature type="domain" description="Response regulatory" evidence="7">
    <location>
        <begin position="336"/>
        <end position="461"/>
    </location>
</feature>
<dbReference type="PANTHER" id="PTHR43719:SF75">
    <property type="entry name" value="HISTIDINE KINASE CKI1"/>
    <property type="match status" value="1"/>
</dbReference>
<organism evidence="8 9">
    <name type="scientific">Lithospermum erythrorhizon</name>
    <name type="common">Purple gromwell</name>
    <name type="synonym">Lithospermum officinale var. erythrorhizon</name>
    <dbReference type="NCBI Taxonomy" id="34254"/>
    <lineage>
        <taxon>Eukaryota</taxon>
        <taxon>Viridiplantae</taxon>
        <taxon>Streptophyta</taxon>
        <taxon>Embryophyta</taxon>
        <taxon>Tracheophyta</taxon>
        <taxon>Spermatophyta</taxon>
        <taxon>Magnoliopsida</taxon>
        <taxon>eudicotyledons</taxon>
        <taxon>Gunneridae</taxon>
        <taxon>Pentapetalae</taxon>
        <taxon>asterids</taxon>
        <taxon>lamiids</taxon>
        <taxon>Boraginales</taxon>
        <taxon>Boraginaceae</taxon>
        <taxon>Boraginoideae</taxon>
        <taxon>Lithospermeae</taxon>
        <taxon>Lithospermum</taxon>
    </lineage>
</organism>
<keyword evidence="8" id="KW-0808">Transferase</keyword>
<dbReference type="PRINTS" id="PR00344">
    <property type="entry name" value="BCTRLSENSOR"/>
</dbReference>
<evidence type="ECO:0000256" key="2">
    <source>
        <dbReference type="ARBA" id="ARBA00012438"/>
    </source>
</evidence>
<dbReference type="PROSITE" id="PS50109">
    <property type="entry name" value="HIS_KIN"/>
    <property type="match status" value="1"/>
</dbReference>
<dbReference type="PANTHER" id="PTHR43719">
    <property type="entry name" value="TWO-COMPONENT HISTIDINE KINASE"/>
    <property type="match status" value="1"/>
</dbReference>
<dbReference type="InterPro" id="IPR004358">
    <property type="entry name" value="Sig_transdc_His_kin-like_C"/>
</dbReference>
<sequence>MRIAQSNTKCIEFVFEVSDSGVGIPKEKQKFVFENYVQVNEAKSGQEATGLGLGIVQSLVRLIGGEIGIMDKPWGERGTCFRFNAYFSSEPNENGDKEVRSFYEFAESELQQLSNTRVLPSVEWSSQVILFIQNDERGRIIKHFMENHGIKVFVVKDHRELCSHLRRIREGKLSLCYHSSSGHSDSSTPRAQKSCPKSKDIPLSSMDGRMNSPRNTSSFNLILIDTSSSAIQVIHEVLREFRREIGFMHSRVVWMKKCGTQSIEVEDLDDSTDVIVSKPLHGSRLNQILKLLPEYGGLMHSTKQDLTISNSNNTTSDFTLRGCDGLHTQRPMIGKRVLVAEDNLVQQMVTKQVLSKLGAEVDSCQTGAKAVELVSNGLKNRAKPPYAYIFMDCKMEGMDGFEASRHIREEEQKYGVHVPIIALTSHVVEDVTELIKEAGMDHYLSKPLKREQLLDAIELLKHLVG</sequence>
<feature type="modified residue" description="4-aspartylphosphate" evidence="4">
    <location>
        <position position="392"/>
    </location>
</feature>
<evidence type="ECO:0000256" key="4">
    <source>
        <dbReference type="PROSITE-ProRule" id="PRU00169"/>
    </source>
</evidence>
<dbReference type="Pfam" id="PF02518">
    <property type="entry name" value="HATPase_c"/>
    <property type="match status" value="1"/>
</dbReference>
<accession>A0AAV3PLN4</accession>
<dbReference type="Pfam" id="PF00072">
    <property type="entry name" value="Response_reg"/>
    <property type="match status" value="1"/>
</dbReference>
<dbReference type="PROSITE" id="PS50110">
    <property type="entry name" value="RESPONSE_REGULATORY"/>
    <property type="match status" value="1"/>
</dbReference>
<dbReference type="Gene3D" id="3.30.565.10">
    <property type="entry name" value="Histidine kinase-like ATPase, C-terminal domain"/>
    <property type="match status" value="1"/>
</dbReference>
<evidence type="ECO:0000313" key="9">
    <source>
        <dbReference type="Proteomes" id="UP001454036"/>
    </source>
</evidence>
<keyword evidence="8" id="KW-0675">Receptor</keyword>
<protein>
    <recommendedName>
        <fullName evidence="2">histidine kinase</fullName>
        <ecNumber evidence="2">2.7.13.3</ecNumber>
    </recommendedName>
</protein>
<dbReference type="GO" id="GO:0000160">
    <property type="term" value="P:phosphorelay signal transduction system"/>
    <property type="evidence" value="ECO:0007669"/>
    <property type="project" value="InterPro"/>
</dbReference>
<evidence type="ECO:0000259" key="6">
    <source>
        <dbReference type="PROSITE" id="PS50109"/>
    </source>
</evidence>
<evidence type="ECO:0000256" key="5">
    <source>
        <dbReference type="SAM" id="MobiDB-lite"/>
    </source>
</evidence>
<evidence type="ECO:0000256" key="3">
    <source>
        <dbReference type="ARBA" id="ARBA00022553"/>
    </source>
</evidence>
<dbReference type="EMBL" id="BAABME010001718">
    <property type="protein sequence ID" value="GAA0151113.1"/>
    <property type="molecule type" value="Genomic_DNA"/>
</dbReference>
<dbReference type="SUPFAM" id="SSF52172">
    <property type="entry name" value="CheY-like"/>
    <property type="match status" value="1"/>
</dbReference>
<dbReference type="SUPFAM" id="SSF55874">
    <property type="entry name" value="ATPase domain of HSP90 chaperone/DNA topoisomerase II/histidine kinase"/>
    <property type="match status" value="1"/>
</dbReference>
<evidence type="ECO:0000313" key="8">
    <source>
        <dbReference type="EMBL" id="GAA0151113.1"/>
    </source>
</evidence>
<dbReference type="InterPro" id="IPR036890">
    <property type="entry name" value="HATPase_C_sf"/>
</dbReference>
<dbReference type="AlphaFoldDB" id="A0AAV3PLN4"/>
<dbReference type="SMART" id="SM00448">
    <property type="entry name" value="REC"/>
    <property type="match status" value="1"/>
</dbReference>
<dbReference type="CDD" id="cd17546">
    <property type="entry name" value="REC_hyHK_CKI1_RcsC-like"/>
    <property type="match status" value="1"/>
</dbReference>
<dbReference type="Gene3D" id="3.40.50.2300">
    <property type="match status" value="1"/>
</dbReference>
<dbReference type="InterPro" id="IPR011006">
    <property type="entry name" value="CheY-like_superfamily"/>
</dbReference>
<evidence type="ECO:0000256" key="1">
    <source>
        <dbReference type="ARBA" id="ARBA00000085"/>
    </source>
</evidence>
<name>A0AAV3PLN4_LITER</name>